<organism evidence="1 2">
    <name type="scientific">Desulfonema magnum</name>
    <dbReference type="NCBI Taxonomy" id="45655"/>
    <lineage>
        <taxon>Bacteria</taxon>
        <taxon>Pseudomonadati</taxon>
        <taxon>Thermodesulfobacteriota</taxon>
        <taxon>Desulfobacteria</taxon>
        <taxon>Desulfobacterales</taxon>
        <taxon>Desulfococcaceae</taxon>
        <taxon>Desulfonema</taxon>
    </lineage>
</organism>
<evidence type="ECO:0000313" key="1">
    <source>
        <dbReference type="EMBL" id="QTA89537.1"/>
    </source>
</evidence>
<dbReference type="KEGG" id="dmm:dnm_055930"/>
<sequence>MPASPKSVIIRKLLLRYLHLFFLRTAEKPGFFLQGRRIIPEKKPGFFPG</sequence>
<protein>
    <submittedName>
        <fullName evidence="1">Uncharacterized protein</fullName>
    </submittedName>
</protein>
<evidence type="ECO:0000313" key="2">
    <source>
        <dbReference type="Proteomes" id="UP000663722"/>
    </source>
</evidence>
<accession>A0A975BQC3</accession>
<reference evidence="1" key="1">
    <citation type="journal article" date="2021" name="Microb. Physiol.">
        <title>Proteogenomic Insights into the Physiology of Marine, Sulfate-Reducing, Filamentous Desulfonema limicola and Desulfonema magnum.</title>
        <authorList>
            <person name="Schnaars V."/>
            <person name="Wohlbrand L."/>
            <person name="Scheve S."/>
            <person name="Hinrichs C."/>
            <person name="Reinhardt R."/>
            <person name="Rabus R."/>
        </authorList>
    </citation>
    <scope>NUCLEOTIDE SEQUENCE</scope>
    <source>
        <strain evidence="1">4be13</strain>
    </source>
</reference>
<proteinExistence type="predicted"/>
<name>A0A975BQC3_9BACT</name>
<dbReference type="Proteomes" id="UP000663722">
    <property type="component" value="Chromosome"/>
</dbReference>
<keyword evidence="2" id="KW-1185">Reference proteome</keyword>
<dbReference type="AlphaFoldDB" id="A0A975BQC3"/>
<dbReference type="EMBL" id="CP061800">
    <property type="protein sequence ID" value="QTA89537.1"/>
    <property type="molecule type" value="Genomic_DNA"/>
</dbReference>
<gene>
    <name evidence="1" type="ORF">dnm_055930</name>
</gene>